<dbReference type="RefSeq" id="WP_165133541.1">
    <property type="nucleotide sequence ID" value="NZ_CP049253.1"/>
</dbReference>
<name>A0ABS4ZJZ2_9MICO</name>
<sequence>MTTIVAADEPHGSRIARDLSAEGIDVAGLLRPHDMVQAVADAASRTREMLRDAETIVLHTTRAVLVPDVVALCDRNAVRIVPVAARAAESRAAASFGLDRAHDIDGDAAEIAAAIVTGGDLPRDVSDGGQQRGAITVVWGPHGAPGRTTLAMAIAASRAMGGVRTAIVDADTHAPAVAQRLGLADDAPGFPAACRQTDYGVLDGPELTRLSVPVEIGRQPLEVLTGINRPSRWPELSARRVHAALDTARSWCDDVIVDVAAPLESSEEVLSDADAPSRNAATLAALAAADRVVAVASADAVGLARFVRGVTQIQEIAPTATIIPVVNHLRRGALGVDGKSQARRLLGRFAALDQIAFLPHDMRTADRALLDARPVLSPRRGSPLAQGIRGLAATL</sequence>
<dbReference type="SUPFAM" id="SSF52540">
    <property type="entry name" value="P-loop containing nucleoside triphosphate hydrolases"/>
    <property type="match status" value="1"/>
</dbReference>
<organism evidence="1 2">
    <name type="scientific">Microbacterium amylolyticum</name>
    <dbReference type="NCBI Taxonomy" id="936337"/>
    <lineage>
        <taxon>Bacteria</taxon>
        <taxon>Bacillati</taxon>
        <taxon>Actinomycetota</taxon>
        <taxon>Actinomycetes</taxon>
        <taxon>Micrococcales</taxon>
        <taxon>Microbacteriaceae</taxon>
        <taxon>Microbacterium</taxon>
    </lineage>
</organism>
<evidence type="ECO:0000313" key="1">
    <source>
        <dbReference type="EMBL" id="MBP2437608.1"/>
    </source>
</evidence>
<dbReference type="Proteomes" id="UP001519362">
    <property type="component" value="Unassembled WGS sequence"/>
</dbReference>
<gene>
    <name evidence="1" type="ORF">JOF34_002194</name>
</gene>
<dbReference type="Gene3D" id="3.40.50.300">
    <property type="entry name" value="P-loop containing nucleotide triphosphate hydrolases"/>
    <property type="match status" value="1"/>
</dbReference>
<proteinExistence type="predicted"/>
<protein>
    <submittedName>
        <fullName evidence="1">MinD-like ATPase involved in chromosome partitioning or flagellar assembly</fullName>
    </submittedName>
</protein>
<accession>A0ABS4ZJZ2</accession>
<evidence type="ECO:0000313" key="2">
    <source>
        <dbReference type="Proteomes" id="UP001519362"/>
    </source>
</evidence>
<keyword evidence="2" id="KW-1185">Reference proteome</keyword>
<dbReference type="InterPro" id="IPR027417">
    <property type="entry name" value="P-loop_NTPase"/>
</dbReference>
<comment type="caution">
    <text evidence="1">The sequence shown here is derived from an EMBL/GenBank/DDBJ whole genome shotgun (WGS) entry which is preliminary data.</text>
</comment>
<reference evidence="1 2" key="1">
    <citation type="submission" date="2021-03" db="EMBL/GenBank/DDBJ databases">
        <title>Sequencing the genomes of 1000 actinobacteria strains.</title>
        <authorList>
            <person name="Klenk H.-P."/>
        </authorList>
    </citation>
    <scope>NUCLEOTIDE SEQUENCE [LARGE SCALE GENOMIC DNA]</scope>
    <source>
        <strain evidence="1 2">DSM 24221</strain>
    </source>
</reference>
<dbReference type="EMBL" id="JAGIOL010000001">
    <property type="protein sequence ID" value="MBP2437608.1"/>
    <property type="molecule type" value="Genomic_DNA"/>
</dbReference>